<proteinExistence type="predicted"/>
<feature type="transmembrane region" description="Helical" evidence="1">
    <location>
        <begin position="92"/>
        <end position="110"/>
    </location>
</feature>
<feature type="transmembrane region" description="Helical" evidence="1">
    <location>
        <begin position="50"/>
        <end position="72"/>
    </location>
</feature>
<feature type="signal peptide" evidence="2">
    <location>
        <begin position="1"/>
        <end position="16"/>
    </location>
</feature>
<protein>
    <submittedName>
        <fullName evidence="3">Uncharacterized protein</fullName>
    </submittedName>
</protein>
<keyword evidence="4" id="KW-1185">Reference proteome</keyword>
<reference evidence="3" key="1">
    <citation type="journal article" date="2021" name="Genome Biol. Evol.">
        <title>The assembled and annotated genome of the fairy-ring fungus Marasmius oreades.</title>
        <authorList>
            <person name="Hiltunen M."/>
            <person name="Ament-Velasquez S.L."/>
            <person name="Johannesson H."/>
        </authorList>
    </citation>
    <scope>NUCLEOTIDE SEQUENCE</scope>
    <source>
        <strain evidence="3">03SP1</strain>
    </source>
</reference>
<gene>
    <name evidence="3" type="ORF">E1B28_003119</name>
</gene>
<dbReference type="Proteomes" id="UP001049176">
    <property type="component" value="Chromosome 11"/>
</dbReference>
<evidence type="ECO:0000256" key="1">
    <source>
        <dbReference type="SAM" id="Phobius"/>
    </source>
</evidence>
<organism evidence="3 4">
    <name type="scientific">Marasmius oreades</name>
    <name type="common">fairy-ring Marasmius</name>
    <dbReference type="NCBI Taxonomy" id="181124"/>
    <lineage>
        <taxon>Eukaryota</taxon>
        <taxon>Fungi</taxon>
        <taxon>Dikarya</taxon>
        <taxon>Basidiomycota</taxon>
        <taxon>Agaricomycotina</taxon>
        <taxon>Agaricomycetes</taxon>
        <taxon>Agaricomycetidae</taxon>
        <taxon>Agaricales</taxon>
        <taxon>Marasmiineae</taxon>
        <taxon>Marasmiaceae</taxon>
        <taxon>Marasmius</taxon>
    </lineage>
</organism>
<dbReference type="RefSeq" id="XP_043002034.1">
    <property type="nucleotide sequence ID" value="XM_043160078.1"/>
</dbReference>
<evidence type="ECO:0000313" key="4">
    <source>
        <dbReference type="Proteomes" id="UP001049176"/>
    </source>
</evidence>
<keyword evidence="1" id="KW-0812">Transmembrane</keyword>
<accession>A0A9P7UK44</accession>
<keyword evidence="2" id="KW-0732">Signal</keyword>
<evidence type="ECO:0000313" key="3">
    <source>
        <dbReference type="EMBL" id="KAG7085563.1"/>
    </source>
</evidence>
<dbReference type="EMBL" id="CM032191">
    <property type="protein sequence ID" value="KAG7085563.1"/>
    <property type="molecule type" value="Genomic_DNA"/>
</dbReference>
<feature type="chain" id="PRO_5040336781" evidence="2">
    <location>
        <begin position="17"/>
        <end position="194"/>
    </location>
</feature>
<keyword evidence="1" id="KW-1133">Transmembrane helix</keyword>
<evidence type="ECO:0000256" key="2">
    <source>
        <dbReference type="SAM" id="SignalP"/>
    </source>
</evidence>
<dbReference type="AlphaFoldDB" id="A0A9P7UK44"/>
<dbReference type="KEGG" id="more:E1B28_003119"/>
<dbReference type="GeneID" id="66072195"/>
<comment type="caution">
    <text evidence="3">The sequence shown here is derived from an EMBL/GenBank/DDBJ whole genome shotgun (WGS) entry which is preliminary data.</text>
</comment>
<name>A0A9P7UK44_9AGAR</name>
<dbReference type="OrthoDB" id="3048943at2759"/>
<keyword evidence="1" id="KW-0472">Membrane</keyword>
<sequence length="194" mass="21178">MTFAILTTLFWTPIYATSEVTNIGHVLPDLKLGEGSPGSVCTIHPPPLLFITYVCRAALETFILAMMITAAYPTYKALGYSQLFRVVYSDGIVYYAILILAIAANVVVMFTTPTNFSSPLIPLTRIIHTIMASRTVLHIREVVARGFAGGIGTGVTVDDTDADEWEMSTIHFTSLESQLEGSGPTWENRDVGNN</sequence>